<proteinExistence type="predicted"/>
<dbReference type="RefSeq" id="XP_026613928.1">
    <property type="nucleotide sequence ID" value="XM_026755571.1"/>
</dbReference>
<dbReference type="GO" id="GO:0004842">
    <property type="term" value="F:ubiquitin-protein transferase activity"/>
    <property type="evidence" value="ECO:0007669"/>
    <property type="project" value="InterPro"/>
</dbReference>
<dbReference type="STRING" id="41047.A0A397H1W3"/>
<dbReference type="OrthoDB" id="9977870at2759"/>
<keyword evidence="2 5" id="KW-0863">Zinc-finger</keyword>
<feature type="domain" description="RING-type" evidence="6">
    <location>
        <begin position="148"/>
        <end position="192"/>
    </location>
</feature>
<dbReference type="CDD" id="cd20335">
    <property type="entry name" value="BRcat_RBR"/>
    <property type="match status" value="1"/>
</dbReference>
<dbReference type="GO" id="GO:0008270">
    <property type="term" value="F:zinc ion binding"/>
    <property type="evidence" value="ECO:0007669"/>
    <property type="project" value="UniProtKB-KW"/>
</dbReference>
<dbReference type="GO" id="GO:0016567">
    <property type="term" value="P:protein ubiquitination"/>
    <property type="evidence" value="ECO:0007669"/>
    <property type="project" value="InterPro"/>
</dbReference>
<keyword evidence="1" id="KW-0479">Metal-binding</keyword>
<dbReference type="SUPFAM" id="SSF57850">
    <property type="entry name" value="RING/U-box"/>
    <property type="match status" value="1"/>
</dbReference>
<dbReference type="PROSITE" id="PS50089">
    <property type="entry name" value="ZF_RING_2"/>
    <property type="match status" value="1"/>
</dbReference>
<evidence type="ECO:0000256" key="1">
    <source>
        <dbReference type="ARBA" id="ARBA00022723"/>
    </source>
</evidence>
<comment type="caution">
    <text evidence="7">The sequence shown here is derived from an EMBL/GenBank/DDBJ whole genome shotgun (WGS) entry which is preliminary data.</text>
</comment>
<dbReference type="GeneID" id="38123926"/>
<evidence type="ECO:0000256" key="5">
    <source>
        <dbReference type="PROSITE-ProRule" id="PRU00175"/>
    </source>
</evidence>
<dbReference type="InterPro" id="IPR002867">
    <property type="entry name" value="IBR_dom"/>
</dbReference>
<evidence type="ECO:0000259" key="6">
    <source>
        <dbReference type="PROSITE" id="PS50089"/>
    </source>
</evidence>
<protein>
    <recommendedName>
        <fullName evidence="6">RING-type domain-containing protein</fullName>
    </recommendedName>
</protein>
<gene>
    <name evidence="7" type="ORF">CDV56_101952</name>
</gene>
<dbReference type="PANTHER" id="PTHR11685">
    <property type="entry name" value="RBR FAMILY RING FINGER AND IBR DOMAIN-CONTAINING"/>
    <property type="match status" value="1"/>
</dbReference>
<evidence type="ECO:0000256" key="4">
    <source>
        <dbReference type="ARBA" id="ARBA00022833"/>
    </source>
</evidence>
<evidence type="ECO:0000313" key="7">
    <source>
        <dbReference type="EMBL" id="RHZ54360.1"/>
    </source>
</evidence>
<keyword evidence="3" id="KW-0833">Ubl conjugation pathway</keyword>
<dbReference type="InterPro" id="IPR013083">
    <property type="entry name" value="Znf_RING/FYVE/PHD"/>
</dbReference>
<dbReference type="Proteomes" id="UP000215305">
    <property type="component" value="Unassembled WGS sequence"/>
</dbReference>
<evidence type="ECO:0000256" key="2">
    <source>
        <dbReference type="ARBA" id="ARBA00022771"/>
    </source>
</evidence>
<dbReference type="InterPro" id="IPR001841">
    <property type="entry name" value="Znf_RING"/>
</dbReference>
<dbReference type="Gene3D" id="3.30.40.10">
    <property type="entry name" value="Zinc/RING finger domain, C3HC4 (zinc finger)"/>
    <property type="match status" value="1"/>
</dbReference>
<name>A0A397H1W3_ASPTH</name>
<dbReference type="PROSITE" id="PS00518">
    <property type="entry name" value="ZF_RING_1"/>
    <property type="match status" value="1"/>
</dbReference>
<keyword evidence="4" id="KW-0862">Zinc</keyword>
<dbReference type="AlphaFoldDB" id="A0A397H1W3"/>
<sequence length="395" mass="44158">MDRNKGKQVAGQLSDQELAFHFWQEELDNYNRSLEDQRLARSIARAVVDDGVAVTRAQQEELRASDDHRLALELSGHPVPPSQPHDQSIAVQLSADKAKDFIDLTLSNTDFEFVSTRDASQHAQAESSKDPERRCITAYSDEEPLYECAVCTELVPSTNTVQAPCRHIYCRTCAVRLFQDSMTDESLFPPRCCRKEIPLSLVSGFLGLARSQEFEEKAIEFSDLHRTYCSNPSCSKYIFPYPHLVSSYIGTCSHCSSRTCMRCKRPAHEGDCPDEDEEVLQLAEREAVGAVRSFAIPAVRNGASVDASFGTRTDWWIEPVISLTEAGTPLNQFNRRGQSRSRRWYSCCWNGTNATTKSSGHAFRGLIDARSAMIVFRTISCNVDSVGFELVGDAS</sequence>
<dbReference type="InterPro" id="IPR017907">
    <property type="entry name" value="Znf_RING_CS"/>
</dbReference>
<accession>A0A397H1W3</accession>
<keyword evidence="8" id="KW-1185">Reference proteome</keyword>
<dbReference type="Pfam" id="PF01485">
    <property type="entry name" value="IBR"/>
    <property type="match status" value="1"/>
</dbReference>
<evidence type="ECO:0000256" key="3">
    <source>
        <dbReference type="ARBA" id="ARBA00022786"/>
    </source>
</evidence>
<dbReference type="EMBL" id="NKHU02000112">
    <property type="protein sequence ID" value="RHZ54360.1"/>
    <property type="molecule type" value="Genomic_DNA"/>
</dbReference>
<evidence type="ECO:0000313" key="8">
    <source>
        <dbReference type="Proteomes" id="UP000215305"/>
    </source>
</evidence>
<reference evidence="7" key="1">
    <citation type="submission" date="2018-08" db="EMBL/GenBank/DDBJ databases">
        <title>Draft genome sequence of azole-resistant Aspergillus thermomutatus (Neosartorya pseudofischeri) strain HMR AF 39, isolated from a human nasal aspirate.</title>
        <authorList>
            <person name="Parent-Michaud M."/>
            <person name="Dufresne P.J."/>
            <person name="Fournier E."/>
            <person name="Martineau C."/>
            <person name="Moreira S."/>
            <person name="Perkins V."/>
            <person name="De Repentigny L."/>
            <person name="Dufresne S.F."/>
        </authorList>
    </citation>
    <scope>NUCLEOTIDE SEQUENCE [LARGE SCALE GENOMIC DNA]</scope>
    <source>
        <strain evidence="7">HMR AF 39</strain>
    </source>
</reference>
<dbReference type="InterPro" id="IPR031127">
    <property type="entry name" value="E3_UB_ligase_RBR"/>
</dbReference>
<dbReference type="VEuPathDB" id="FungiDB:CDV56_101952"/>
<organism evidence="7 8">
    <name type="scientific">Aspergillus thermomutatus</name>
    <name type="common">Neosartorya pseudofischeri</name>
    <dbReference type="NCBI Taxonomy" id="41047"/>
    <lineage>
        <taxon>Eukaryota</taxon>
        <taxon>Fungi</taxon>
        <taxon>Dikarya</taxon>
        <taxon>Ascomycota</taxon>
        <taxon>Pezizomycotina</taxon>
        <taxon>Eurotiomycetes</taxon>
        <taxon>Eurotiomycetidae</taxon>
        <taxon>Eurotiales</taxon>
        <taxon>Aspergillaceae</taxon>
        <taxon>Aspergillus</taxon>
        <taxon>Aspergillus subgen. Fumigati</taxon>
    </lineage>
</organism>